<dbReference type="EMBL" id="CH473973">
    <property type="protein sequence ID" value="EDM13271.1"/>
    <property type="molecule type" value="Genomic_DNA"/>
</dbReference>
<evidence type="ECO:0000313" key="2">
    <source>
        <dbReference type="Proteomes" id="UP000234681"/>
    </source>
</evidence>
<reference evidence="1 2" key="1">
    <citation type="submission" date="2005-07" db="EMBL/GenBank/DDBJ databases">
        <authorList>
            <person name="Mural R.J."/>
            <person name="Li P.W."/>
            <person name="Adams M.D."/>
            <person name="Amanatides P.G."/>
            <person name="Baden-Tillson H."/>
            <person name="Barnstead M."/>
            <person name="Chin S.H."/>
            <person name="Dew I."/>
            <person name="Evans C.A."/>
            <person name="Ferriera S."/>
            <person name="Flanigan M."/>
            <person name="Fosler C."/>
            <person name="Glodek A."/>
            <person name="Gu Z."/>
            <person name="Holt R.A."/>
            <person name="Jennings D."/>
            <person name="Kraft C.L."/>
            <person name="Lu F."/>
            <person name="Nguyen T."/>
            <person name="Nusskern D.R."/>
            <person name="Pfannkoch C.M."/>
            <person name="Sitter C."/>
            <person name="Sutton G.G."/>
            <person name="Venter J.C."/>
            <person name="Wang Z."/>
            <person name="Woodage T."/>
            <person name="Zheng X.H."/>
            <person name="Zhong F."/>
        </authorList>
    </citation>
    <scope>NUCLEOTIDE SEQUENCE [LARGE SCALE GENOMIC DNA]</scope>
    <source>
        <strain>BN</strain>
        <strain evidence="2">Sprague-Dawley</strain>
    </source>
</reference>
<sequence length="8" mass="963">MCMHSAQR</sequence>
<dbReference type="Proteomes" id="UP000234681">
    <property type="component" value="Chromosome 12"/>
</dbReference>
<feature type="non-terminal residue" evidence="1">
    <location>
        <position position="8"/>
    </location>
</feature>
<evidence type="ECO:0000313" key="1">
    <source>
        <dbReference type="EMBL" id="EDM13271.1"/>
    </source>
</evidence>
<protein>
    <submittedName>
        <fullName evidence="1">RCG21618</fullName>
    </submittedName>
</protein>
<accession>A6J032</accession>
<name>A6J032_RAT</name>
<gene>
    <name evidence="1" type="ORF">rCG_21618</name>
</gene>
<proteinExistence type="predicted"/>
<organism evidence="1 2">
    <name type="scientific">Rattus norvegicus</name>
    <name type="common">Rat</name>
    <dbReference type="NCBI Taxonomy" id="10116"/>
    <lineage>
        <taxon>Eukaryota</taxon>
        <taxon>Metazoa</taxon>
        <taxon>Chordata</taxon>
        <taxon>Craniata</taxon>
        <taxon>Vertebrata</taxon>
        <taxon>Euteleostomi</taxon>
        <taxon>Mammalia</taxon>
        <taxon>Eutheria</taxon>
        <taxon>Euarchontoglires</taxon>
        <taxon>Glires</taxon>
        <taxon>Rodentia</taxon>
        <taxon>Myomorpha</taxon>
        <taxon>Muroidea</taxon>
        <taxon>Muridae</taxon>
        <taxon>Murinae</taxon>
        <taxon>Rattus</taxon>
    </lineage>
</organism>